<dbReference type="InterPro" id="IPR036942">
    <property type="entry name" value="Beta-barrel_TonB_sf"/>
</dbReference>
<evidence type="ECO:0000256" key="14">
    <source>
        <dbReference type="PROSITE-ProRule" id="PRU01360"/>
    </source>
</evidence>
<dbReference type="PROSITE" id="PS52016">
    <property type="entry name" value="TONB_DEPENDENT_REC_3"/>
    <property type="match status" value="1"/>
</dbReference>
<dbReference type="Pfam" id="PF13715">
    <property type="entry name" value="CarbopepD_reg_2"/>
    <property type="match status" value="1"/>
</dbReference>
<dbReference type="Gene3D" id="2.170.130.10">
    <property type="entry name" value="TonB-dependent receptor, plug domain"/>
    <property type="match status" value="1"/>
</dbReference>
<dbReference type="InterPro" id="IPR010917">
    <property type="entry name" value="TonB_rcpt_CS"/>
</dbReference>
<dbReference type="EMBL" id="CP042434">
    <property type="protein sequence ID" value="QEC70640.1"/>
    <property type="molecule type" value="Genomic_DNA"/>
</dbReference>
<dbReference type="GO" id="GO:0015891">
    <property type="term" value="P:siderophore transport"/>
    <property type="evidence" value="ECO:0007669"/>
    <property type="project" value="InterPro"/>
</dbReference>
<evidence type="ECO:0000256" key="3">
    <source>
        <dbReference type="ARBA" id="ARBA00022448"/>
    </source>
</evidence>
<dbReference type="PROSITE" id="PS01156">
    <property type="entry name" value="TONB_DEPENDENT_REC_2"/>
    <property type="match status" value="1"/>
</dbReference>
<dbReference type="CDD" id="cd01347">
    <property type="entry name" value="ligand_gated_channel"/>
    <property type="match status" value="1"/>
</dbReference>
<proteinExistence type="inferred from homology"/>
<dbReference type="Pfam" id="PF00593">
    <property type="entry name" value="TonB_dep_Rec_b-barrel"/>
    <property type="match status" value="1"/>
</dbReference>
<evidence type="ECO:0000256" key="16">
    <source>
        <dbReference type="SAM" id="SignalP"/>
    </source>
</evidence>
<dbReference type="InterPro" id="IPR010105">
    <property type="entry name" value="TonB_sidphr_rcpt"/>
</dbReference>
<dbReference type="PANTHER" id="PTHR32552">
    <property type="entry name" value="FERRICHROME IRON RECEPTOR-RELATED"/>
    <property type="match status" value="1"/>
</dbReference>
<evidence type="ECO:0000256" key="4">
    <source>
        <dbReference type="ARBA" id="ARBA00022452"/>
    </source>
</evidence>
<evidence type="ECO:0000256" key="6">
    <source>
        <dbReference type="ARBA" id="ARBA00022692"/>
    </source>
</evidence>
<name>A0A5B8VGP2_9BACT</name>
<accession>A0A5B8VGP2</accession>
<feature type="chain" id="PRO_5023060420" evidence="16">
    <location>
        <begin position="20"/>
        <end position="797"/>
    </location>
</feature>
<keyword evidence="3 14" id="KW-0813">Transport</keyword>
<keyword evidence="12 19" id="KW-0675">Receptor</keyword>
<feature type="domain" description="TonB-dependent receptor-like beta-barrel" evidence="17">
    <location>
        <begin position="323"/>
        <end position="764"/>
    </location>
</feature>
<keyword evidence="8" id="KW-0408">Iron</keyword>
<keyword evidence="6 14" id="KW-0812">Transmembrane</keyword>
<keyword evidence="20" id="KW-1185">Reference proteome</keyword>
<dbReference type="Pfam" id="PF07715">
    <property type="entry name" value="Plug"/>
    <property type="match status" value="1"/>
</dbReference>
<dbReference type="InterPro" id="IPR039426">
    <property type="entry name" value="TonB-dep_rcpt-like"/>
</dbReference>
<gene>
    <name evidence="19" type="ORF">FSB73_01925</name>
</gene>
<dbReference type="SUPFAM" id="SSF56935">
    <property type="entry name" value="Porins"/>
    <property type="match status" value="1"/>
</dbReference>
<sequence>MKKLLLILVMSCLGIYAMAHGREGDDDDDAKKGTIEGVVLTSDGAKAAGVSVSIENTNLHTLADDAGEFSFKVLAGTYSVVATYVGYTPVRGEVTVEKNKTAHITLHLNLTQNELKDVIVYAKRNSYKINHSSATLRLDEPLLEVPQNIQEISSVALADQGITQFDQGAIRNVSGATKLEHWADYTRINMRGSRASEFRNGMNVTSTWGPLTADMAVVDRIEFVKGPAGFMMSNGEPSGIFNIVTKKPTGVTKGEASIMLGSYDFYRGAIDLDGKLDKNNKLQYRFNIMGQSSGSFQKYGYNDRITVSPVIKYLVDDKTDITLEYLYQYARMQDGGAAYVYSPKGYADLPVDFTTAFAGIKPNIFNDNNVTLYLHHQFNPNWKLTVQGSYMNMNKTASDLWPSSLDADGNMIRAIALSDAIIRQKFGQAFLNGKAQTGGIQHRFLIGLDMGDKDNYYDWGQNQELDTEKDPFNIYNPGNNTPINGLPVFDRSIDLMQRAAAAGTYTSQSYTGLYLQDELGFFDNALRLTLAGRYTYVTQNDYGTSYNAKKVTPRVGLSYSFDPNTSVYALYDQSFMPQSGLLRGNKSPKPLTGNNIEFGVKRDWFGGRWNTTLSAYRIIKNGALVTDPDTSGGNQDLKYSLQIGQTRTQGIELDIHGEIVKGLNVILNYAYTDSKVTKDIDPANVGQKVTGFSKHVSNGWLTYTLSGGALQGFGVSAGYTFLGDRSTWSWASANQKGLPDYFRMDGGLFWKGEKMTVNLNVNNLLNRYLYSGAPYANFYYYQAEAPRNFKLGISYRF</sequence>
<keyword evidence="7 16" id="KW-0732">Signal</keyword>
<evidence type="ECO:0000256" key="13">
    <source>
        <dbReference type="ARBA" id="ARBA00023237"/>
    </source>
</evidence>
<keyword evidence="5" id="KW-0410">Iron transport</keyword>
<dbReference type="OrthoDB" id="9775095at2"/>
<dbReference type="InterPro" id="IPR000531">
    <property type="entry name" value="Beta-barrel_TonB"/>
</dbReference>
<dbReference type="KEGG" id="agi:FSB73_01925"/>
<keyword evidence="9" id="KW-0406">Ion transport</keyword>
<dbReference type="PANTHER" id="PTHR32552:SF68">
    <property type="entry name" value="FERRICHROME OUTER MEMBRANE TRANSPORTER_PHAGE RECEPTOR"/>
    <property type="match status" value="1"/>
</dbReference>
<evidence type="ECO:0000256" key="2">
    <source>
        <dbReference type="ARBA" id="ARBA00009810"/>
    </source>
</evidence>
<evidence type="ECO:0000259" key="17">
    <source>
        <dbReference type="Pfam" id="PF00593"/>
    </source>
</evidence>
<keyword evidence="11 14" id="KW-0472">Membrane</keyword>
<dbReference type="NCBIfam" id="TIGR01783">
    <property type="entry name" value="TonB-siderophor"/>
    <property type="match status" value="1"/>
</dbReference>
<organism evidence="19 20">
    <name type="scientific">Arachidicoccus ginsenosidivorans</name>
    <dbReference type="NCBI Taxonomy" id="496057"/>
    <lineage>
        <taxon>Bacteria</taxon>
        <taxon>Pseudomonadati</taxon>
        <taxon>Bacteroidota</taxon>
        <taxon>Chitinophagia</taxon>
        <taxon>Chitinophagales</taxon>
        <taxon>Chitinophagaceae</taxon>
        <taxon>Arachidicoccus</taxon>
    </lineage>
</organism>
<evidence type="ECO:0000256" key="7">
    <source>
        <dbReference type="ARBA" id="ARBA00022729"/>
    </source>
</evidence>
<evidence type="ECO:0000259" key="18">
    <source>
        <dbReference type="Pfam" id="PF07715"/>
    </source>
</evidence>
<evidence type="ECO:0000256" key="5">
    <source>
        <dbReference type="ARBA" id="ARBA00022496"/>
    </source>
</evidence>
<comment type="subcellular location">
    <subcellularLocation>
        <location evidence="1 14">Cell outer membrane</location>
        <topology evidence="1 14">Multi-pass membrane protein</topology>
    </subcellularLocation>
</comment>
<dbReference type="Gene3D" id="2.40.170.20">
    <property type="entry name" value="TonB-dependent receptor, beta-barrel domain"/>
    <property type="match status" value="1"/>
</dbReference>
<feature type="domain" description="TonB-dependent receptor plug" evidence="18">
    <location>
        <begin position="142"/>
        <end position="240"/>
    </location>
</feature>
<reference evidence="19 20" key="1">
    <citation type="journal article" date="2017" name="Int. J. Syst. Evol. Microbiol.">
        <title>Arachidicoccus ginsenosidivorans sp. nov., with ginsenoside-converting activity isolated from ginseng cultivating soil.</title>
        <authorList>
            <person name="Siddiqi M.Z."/>
            <person name="Aslam Z."/>
            <person name="Im W.T."/>
        </authorList>
    </citation>
    <scope>NUCLEOTIDE SEQUENCE [LARGE SCALE GENOMIC DNA]</scope>
    <source>
        <strain evidence="19 20">Gsoil 809</strain>
    </source>
</reference>
<dbReference type="GO" id="GO:0038023">
    <property type="term" value="F:signaling receptor activity"/>
    <property type="evidence" value="ECO:0007669"/>
    <property type="project" value="InterPro"/>
</dbReference>
<dbReference type="InterPro" id="IPR008969">
    <property type="entry name" value="CarboxyPept-like_regulatory"/>
</dbReference>
<evidence type="ECO:0000256" key="1">
    <source>
        <dbReference type="ARBA" id="ARBA00004571"/>
    </source>
</evidence>
<dbReference type="InterPro" id="IPR037066">
    <property type="entry name" value="Plug_dom_sf"/>
</dbReference>
<evidence type="ECO:0000256" key="8">
    <source>
        <dbReference type="ARBA" id="ARBA00023004"/>
    </source>
</evidence>
<dbReference type="GO" id="GO:0009279">
    <property type="term" value="C:cell outer membrane"/>
    <property type="evidence" value="ECO:0007669"/>
    <property type="project" value="UniProtKB-SubCell"/>
</dbReference>
<dbReference type="SUPFAM" id="SSF49464">
    <property type="entry name" value="Carboxypeptidase regulatory domain-like"/>
    <property type="match status" value="1"/>
</dbReference>
<evidence type="ECO:0000256" key="9">
    <source>
        <dbReference type="ARBA" id="ARBA00023065"/>
    </source>
</evidence>
<protein>
    <submittedName>
        <fullName evidence="19">TonB-dependent receptor</fullName>
    </submittedName>
</protein>
<dbReference type="Gene3D" id="2.60.40.1120">
    <property type="entry name" value="Carboxypeptidase-like, regulatory domain"/>
    <property type="match status" value="1"/>
</dbReference>
<evidence type="ECO:0000256" key="15">
    <source>
        <dbReference type="RuleBase" id="RU003357"/>
    </source>
</evidence>
<evidence type="ECO:0000313" key="20">
    <source>
        <dbReference type="Proteomes" id="UP000321291"/>
    </source>
</evidence>
<evidence type="ECO:0000313" key="19">
    <source>
        <dbReference type="EMBL" id="QEC70640.1"/>
    </source>
</evidence>
<dbReference type="InterPro" id="IPR012910">
    <property type="entry name" value="Plug_dom"/>
</dbReference>
<dbReference type="GO" id="GO:0015344">
    <property type="term" value="F:siderophore uptake transmembrane transporter activity"/>
    <property type="evidence" value="ECO:0007669"/>
    <property type="project" value="TreeGrafter"/>
</dbReference>
<dbReference type="RefSeq" id="WP_146779903.1">
    <property type="nucleotide sequence ID" value="NZ_CP042434.1"/>
</dbReference>
<evidence type="ECO:0000256" key="11">
    <source>
        <dbReference type="ARBA" id="ARBA00023136"/>
    </source>
</evidence>
<evidence type="ECO:0000256" key="12">
    <source>
        <dbReference type="ARBA" id="ARBA00023170"/>
    </source>
</evidence>
<feature type="signal peptide" evidence="16">
    <location>
        <begin position="1"/>
        <end position="19"/>
    </location>
</feature>
<comment type="similarity">
    <text evidence="2 14 15">Belongs to the TonB-dependent receptor family.</text>
</comment>
<keyword evidence="10 15" id="KW-0798">TonB box</keyword>
<evidence type="ECO:0000256" key="10">
    <source>
        <dbReference type="ARBA" id="ARBA00023077"/>
    </source>
</evidence>
<dbReference type="Proteomes" id="UP000321291">
    <property type="component" value="Chromosome"/>
</dbReference>
<dbReference type="AlphaFoldDB" id="A0A5B8VGP2"/>
<keyword evidence="4 14" id="KW-1134">Transmembrane beta strand</keyword>
<keyword evidence="13 14" id="KW-0998">Cell outer membrane</keyword>